<reference evidence="3" key="1">
    <citation type="journal article" date="2011" name="Nature">
        <title>Genome sequence and analysis of the tuber crop potato.</title>
        <authorList>
            <consortium name="The Potato Genome Sequencing Consortium"/>
        </authorList>
    </citation>
    <scope>NUCLEOTIDE SEQUENCE [LARGE SCALE GENOMIC DNA]</scope>
    <source>
        <strain evidence="3">cv. DM1-3 516 R44</strain>
    </source>
</reference>
<sequence length="99" mass="11284">MAVTDFFVGEITTELLKNLLLIVKKSTLCRSSAENLIDSINGLLPIIQEIKQTGVELPQIRQTQLDDFSKLLRDGYELAGKVVHSGRWNMYRCHLLIRL</sequence>
<evidence type="ECO:0000313" key="3">
    <source>
        <dbReference type="Proteomes" id="UP000011115"/>
    </source>
</evidence>
<evidence type="ECO:0000313" key="2">
    <source>
        <dbReference type="EnsemblPlants" id="PGSC0003DMT400020642"/>
    </source>
</evidence>
<dbReference type="Gramene" id="PGSC0003DMT400020642">
    <property type="protein sequence ID" value="PGSC0003DMT400020642"/>
    <property type="gene ID" value="PGSC0003DMG400007999"/>
</dbReference>
<reference evidence="2" key="2">
    <citation type="submission" date="2015-06" db="UniProtKB">
        <authorList>
            <consortium name="EnsemblPlants"/>
        </authorList>
    </citation>
    <scope>IDENTIFICATION</scope>
    <source>
        <strain evidence="2">DM1-3 516 R44</strain>
    </source>
</reference>
<dbReference type="PROSITE" id="PS51153">
    <property type="entry name" value="RPW8"/>
    <property type="match status" value="1"/>
</dbReference>
<dbReference type="InterPro" id="IPR008808">
    <property type="entry name" value="Powdery_mildew-R_dom"/>
</dbReference>
<dbReference type="EnsemblPlants" id="PGSC0003DMT400020642">
    <property type="protein sequence ID" value="PGSC0003DMT400020642"/>
    <property type="gene ID" value="PGSC0003DMG400007999"/>
</dbReference>
<proteinExistence type="predicted"/>
<dbReference type="Proteomes" id="UP000011115">
    <property type="component" value="Unassembled WGS sequence"/>
</dbReference>
<dbReference type="HOGENOM" id="CLU_2324812_0_0_1"/>
<dbReference type="ExpressionAtlas" id="M1ADV0">
    <property type="expression patterns" value="baseline and differential"/>
</dbReference>
<accession>M1ADV0</accession>
<evidence type="ECO:0000259" key="1">
    <source>
        <dbReference type="PROSITE" id="PS51153"/>
    </source>
</evidence>
<organism evidence="2 3">
    <name type="scientific">Solanum tuberosum</name>
    <name type="common">Potato</name>
    <dbReference type="NCBI Taxonomy" id="4113"/>
    <lineage>
        <taxon>Eukaryota</taxon>
        <taxon>Viridiplantae</taxon>
        <taxon>Streptophyta</taxon>
        <taxon>Embryophyta</taxon>
        <taxon>Tracheophyta</taxon>
        <taxon>Spermatophyta</taxon>
        <taxon>Magnoliopsida</taxon>
        <taxon>eudicotyledons</taxon>
        <taxon>Gunneridae</taxon>
        <taxon>Pentapetalae</taxon>
        <taxon>asterids</taxon>
        <taxon>lamiids</taxon>
        <taxon>Solanales</taxon>
        <taxon>Solanaceae</taxon>
        <taxon>Solanoideae</taxon>
        <taxon>Solaneae</taxon>
        <taxon>Solanum</taxon>
    </lineage>
</organism>
<protein>
    <submittedName>
        <fullName evidence="2">Nbs-lrr resistance protein</fullName>
    </submittedName>
</protein>
<feature type="domain" description="RPW8" evidence="1">
    <location>
        <begin position="1"/>
        <end position="99"/>
    </location>
</feature>
<dbReference type="AlphaFoldDB" id="M1ADV0"/>
<keyword evidence="3" id="KW-1185">Reference proteome</keyword>
<name>M1ADV0_SOLTU</name>